<gene>
    <name evidence="1" type="ORF">K3G42_008591</name>
</gene>
<accession>A0ACB8G8L8</accession>
<protein>
    <submittedName>
        <fullName evidence="1">Uncharacterized protein</fullName>
    </submittedName>
</protein>
<name>A0ACB8G8L8_9SAUR</name>
<evidence type="ECO:0000313" key="2">
    <source>
        <dbReference type="Proteomes" id="UP000827872"/>
    </source>
</evidence>
<comment type="caution">
    <text evidence="1">The sequence shown here is derived from an EMBL/GenBank/DDBJ whole genome shotgun (WGS) entry which is preliminary data.</text>
</comment>
<dbReference type="EMBL" id="CM037614">
    <property type="protein sequence ID" value="KAH8015792.1"/>
    <property type="molecule type" value="Genomic_DNA"/>
</dbReference>
<sequence length="137" mass="14484">MIPQKLKHGVAFVCDSMFSHWSFTAVPLPAQAAAICGQPGNHTTPHHPWTADSIKSCKNWRACTMEAASVSGAARSHDAQTSCPSAGTFVPCTARMGSLTGRDVPAPEGNSPSFPILDSGVSYKAGQREEGSHFLED</sequence>
<keyword evidence="2" id="KW-1185">Reference proteome</keyword>
<dbReference type="Proteomes" id="UP000827872">
    <property type="component" value="Linkage Group LG01"/>
</dbReference>
<proteinExistence type="predicted"/>
<evidence type="ECO:0000313" key="1">
    <source>
        <dbReference type="EMBL" id="KAH8015792.1"/>
    </source>
</evidence>
<reference evidence="1" key="1">
    <citation type="submission" date="2021-08" db="EMBL/GenBank/DDBJ databases">
        <title>The first chromosome-level gecko genome reveals the dynamic sex chromosomes of Neotropical dwarf geckos (Sphaerodactylidae: Sphaerodactylus).</title>
        <authorList>
            <person name="Pinto B.J."/>
            <person name="Keating S.E."/>
            <person name="Gamble T."/>
        </authorList>
    </citation>
    <scope>NUCLEOTIDE SEQUENCE</scope>
    <source>
        <strain evidence="1">TG3544</strain>
    </source>
</reference>
<organism evidence="1 2">
    <name type="scientific">Sphaerodactylus townsendi</name>
    <dbReference type="NCBI Taxonomy" id="933632"/>
    <lineage>
        <taxon>Eukaryota</taxon>
        <taxon>Metazoa</taxon>
        <taxon>Chordata</taxon>
        <taxon>Craniata</taxon>
        <taxon>Vertebrata</taxon>
        <taxon>Euteleostomi</taxon>
        <taxon>Lepidosauria</taxon>
        <taxon>Squamata</taxon>
        <taxon>Bifurcata</taxon>
        <taxon>Gekkota</taxon>
        <taxon>Sphaerodactylidae</taxon>
        <taxon>Sphaerodactylus</taxon>
    </lineage>
</organism>